<keyword evidence="3" id="KW-0456">Lyase</keyword>
<dbReference type="Pfam" id="PF06725">
    <property type="entry name" value="3D"/>
    <property type="match status" value="1"/>
</dbReference>
<evidence type="ECO:0000256" key="5">
    <source>
        <dbReference type="ARBA" id="ARBA00030918"/>
    </source>
</evidence>
<feature type="domain" description="Lytic transglycosylase MltA" evidence="6">
    <location>
        <begin position="119"/>
        <end position="275"/>
    </location>
</feature>
<dbReference type="Proteomes" id="UP000001695">
    <property type="component" value="Chromosome"/>
</dbReference>
<dbReference type="GO" id="GO:0008933">
    <property type="term" value="F:peptidoglycan lytic transglycosylase activity"/>
    <property type="evidence" value="ECO:0007669"/>
    <property type="project" value="TreeGrafter"/>
</dbReference>
<dbReference type="PANTHER" id="PTHR30124:SF0">
    <property type="entry name" value="MEMBRANE-BOUND LYTIC MUREIN TRANSGLYCOSYLASE A"/>
    <property type="match status" value="1"/>
</dbReference>
<gene>
    <name evidence="7" type="ordered locus">Bind_3112</name>
</gene>
<dbReference type="GO" id="GO:0071555">
    <property type="term" value="P:cell wall organization"/>
    <property type="evidence" value="ECO:0007669"/>
    <property type="project" value="UniProtKB-KW"/>
</dbReference>
<dbReference type="RefSeq" id="WP_012386021.1">
    <property type="nucleotide sequence ID" value="NC_010581.1"/>
</dbReference>
<dbReference type="GO" id="GO:0009254">
    <property type="term" value="P:peptidoglycan turnover"/>
    <property type="evidence" value="ECO:0007669"/>
    <property type="project" value="InterPro"/>
</dbReference>
<dbReference type="STRING" id="395963.Bind_3112"/>
<evidence type="ECO:0000256" key="4">
    <source>
        <dbReference type="ARBA" id="ARBA00023316"/>
    </source>
</evidence>
<dbReference type="Gene3D" id="2.40.40.10">
    <property type="entry name" value="RlpA-like domain"/>
    <property type="match status" value="1"/>
</dbReference>
<reference evidence="8" key="1">
    <citation type="submission" date="2008-03" db="EMBL/GenBank/DDBJ databases">
        <title>Complete sequence of chromosome of Beijerinckia indica subsp. indica ATCC 9039.</title>
        <authorList>
            <consortium name="US DOE Joint Genome Institute"/>
            <person name="Copeland A."/>
            <person name="Lucas S."/>
            <person name="Lapidus A."/>
            <person name="Glavina del Rio T."/>
            <person name="Dalin E."/>
            <person name="Tice H."/>
            <person name="Bruce D."/>
            <person name="Goodwin L."/>
            <person name="Pitluck S."/>
            <person name="LaButti K."/>
            <person name="Schmutz J."/>
            <person name="Larimer F."/>
            <person name="Land M."/>
            <person name="Hauser L."/>
            <person name="Kyrpides N."/>
            <person name="Mikhailova N."/>
            <person name="Dunfield P.F."/>
            <person name="Dedysh S.N."/>
            <person name="Liesack W."/>
            <person name="Saw J.H."/>
            <person name="Alam M."/>
            <person name="Chen Y."/>
            <person name="Murrell J.C."/>
            <person name="Richardson P."/>
        </authorList>
    </citation>
    <scope>NUCLEOTIDE SEQUENCE [LARGE SCALE GENOMIC DNA]</scope>
    <source>
        <strain evidence="8">ATCC 9039 / DSM 1715 / NCIMB 8712</strain>
    </source>
</reference>
<dbReference type="SMART" id="SM00925">
    <property type="entry name" value="MltA"/>
    <property type="match status" value="1"/>
</dbReference>
<proteinExistence type="predicted"/>
<dbReference type="SUPFAM" id="SSF50685">
    <property type="entry name" value="Barwin-like endoglucanases"/>
    <property type="match status" value="1"/>
</dbReference>
<keyword evidence="8" id="KW-1185">Reference proteome</keyword>
<keyword evidence="4" id="KW-0961">Cell wall biogenesis/degradation</keyword>
<dbReference type="Gene3D" id="2.40.240.50">
    <property type="entry name" value="Barwin-like endoglucanases"/>
    <property type="match status" value="1"/>
</dbReference>
<dbReference type="InterPro" id="IPR005300">
    <property type="entry name" value="MltA_B"/>
</dbReference>
<comment type="catalytic activity">
    <reaction evidence="1">
        <text>Exolytic cleavage of the (1-&gt;4)-beta-glycosidic linkage between N-acetylmuramic acid (MurNAc) and N-acetylglucosamine (GlcNAc) residues in peptidoglycan, from either the reducing or the non-reducing ends of the peptidoglycan chains, with concomitant formation of a 1,6-anhydrobond in the MurNAc residue.</text>
        <dbReference type="EC" id="4.2.2.n1"/>
    </reaction>
</comment>
<evidence type="ECO:0000259" key="6">
    <source>
        <dbReference type="SMART" id="SM00925"/>
    </source>
</evidence>
<dbReference type="InterPro" id="IPR026044">
    <property type="entry name" value="MltA"/>
</dbReference>
<evidence type="ECO:0000313" key="8">
    <source>
        <dbReference type="Proteomes" id="UP000001695"/>
    </source>
</evidence>
<dbReference type="GO" id="GO:0019867">
    <property type="term" value="C:outer membrane"/>
    <property type="evidence" value="ECO:0007669"/>
    <property type="project" value="InterPro"/>
</dbReference>
<organism evidence="7 8">
    <name type="scientific">Beijerinckia indica subsp. indica (strain ATCC 9039 / DSM 1715 / NCIMB 8712)</name>
    <dbReference type="NCBI Taxonomy" id="395963"/>
    <lineage>
        <taxon>Bacteria</taxon>
        <taxon>Pseudomonadati</taxon>
        <taxon>Pseudomonadota</taxon>
        <taxon>Alphaproteobacteria</taxon>
        <taxon>Hyphomicrobiales</taxon>
        <taxon>Beijerinckiaceae</taxon>
        <taxon>Beijerinckia</taxon>
    </lineage>
</organism>
<dbReference type="EMBL" id="CP001016">
    <property type="protein sequence ID" value="ACB96673.1"/>
    <property type="molecule type" value="Genomic_DNA"/>
</dbReference>
<dbReference type="GO" id="GO:0009253">
    <property type="term" value="P:peptidoglycan catabolic process"/>
    <property type="evidence" value="ECO:0007669"/>
    <property type="project" value="TreeGrafter"/>
</dbReference>
<dbReference type="CDD" id="cd14485">
    <property type="entry name" value="mltA_like_LT_A"/>
    <property type="match status" value="1"/>
</dbReference>
<dbReference type="CDD" id="cd14668">
    <property type="entry name" value="mlta_B"/>
    <property type="match status" value="1"/>
</dbReference>
<dbReference type="eggNOG" id="COG2821">
    <property type="taxonomic scope" value="Bacteria"/>
</dbReference>
<evidence type="ECO:0000256" key="2">
    <source>
        <dbReference type="ARBA" id="ARBA00012587"/>
    </source>
</evidence>
<dbReference type="EC" id="4.2.2.n1" evidence="2"/>
<dbReference type="KEGG" id="bid:Bind_3112"/>
<name>B2IC76_BEII9</name>
<dbReference type="GO" id="GO:0004553">
    <property type="term" value="F:hydrolase activity, hydrolyzing O-glycosyl compounds"/>
    <property type="evidence" value="ECO:0007669"/>
    <property type="project" value="InterPro"/>
</dbReference>
<evidence type="ECO:0000256" key="1">
    <source>
        <dbReference type="ARBA" id="ARBA00001420"/>
    </source>
</evidence>
<dbReference type="CAZy" id="GH102">
    <property type="family name" value="Glycoside Hydrolase Family 102"/>
</dbReference>
<evidence type="ECO:0000313" key="7">
    <source>
        <dbReference type="EMBL" id="ACB96673.1"/>
    </source>
</evidence>
<evidence type="ECO:0000256" key="3">
    <source>
        <dbReference type="ARBA" id="ARBA00023239"/>
    </source>
</evidence>
<dbReference type="InterPro" id="IPR010611">
    <property type="entry name" value="3D_dom"/>
</dbReference>
<dbReference type="AlphaFoldDB" id="B2IC76"/>
<accession>B2IC76</accession>
<dbReference type="PIRSF" id="PIRSF019422">
    <property type="entry name" value="MltA"/>
    <property type="match status" value="1"/>
</dbReference>
<reference evidence="7 8" key="2">
    <citation type="journal article" date="2010" name="J. Bacteriol.">
        <title>Complete genome sequence of Beijerinckia indica subsp. indica.</title>
        <authorList>
            <person name="Tamas I."/>
            <person name="Dedysh S.N."/>
            <person name="Liesack W."/>
            <person name="Stott M.B."/>
            <person name="Alam M."/>
            <person name="Murrell J.C."/>
            <person name="Dunfield P.F."/>
        </authorList>
    </citation>
    <scope>NUCLEOTIDE SEQUENCE [LARGE SCALE GENOMIC DNA]</scope>
    <source>
        <strain evidence="8">ATCC 9039 / DSM 1715 / NCIMB 8712</strain>
    </source>
</reference>
<dbReference type="HOGENOM" id="CLU_037751_0_0_5"/>
<sequence>MMAASPNLAQTAHKTPFSAREIPFADLPGIEREDFGAAFEVFAASCKALAEDRPPLRIGRRPSPALLALCRRVAEEAPIQRDVQTARAFFAQNFRPFVIEPHDANGTGQAFFTGYYEPVVEASLTPTPFLATPIFGRPHDLVSLPFDHPSGLTAMRRCADGRLVPYPDRAAIAAGALCGHAAPLAYVRDEAEAFLIHVQGSARLLLPEGEARLVYAGRNGHPYRSIGRMLIERGEISPQSMSLAALKGWIRAHGQKSGEAGLALLHANPSYIFFHLEKALSSEGPIGGAGLPLTPLLSLAIDRSLWPYGTPVWIDARLPWETPEPTPFQRLMIAQDTGSAIVGPARADLFMGSGEAAGARAGDIRHHGTFIVLLPRDEEVLP</sequence>
<dbReference type="PANTHER" id="PTHR30124">
    <property type="entry name" value="MEMBRANE-BOUND LYTIC MUREIN TRANSGLYCOSYLASE A"/>
    <property type="match status" value="1"/>
</dbReference>
<dbReference type="InterPro" id="IPR036908">
    <property type="entry name" value="RlpA-like_sf"/>
</dbReference>
<dbReference type="Pfam" id="PF03562">
    <property type="entry name" value="MltA"/>
    <property type="match status" value="1"/>
</dbReference>
<protein>
    <recommendedName>
        <fullName evidence="2">peptidoglycan lytic exotransglycosylase</fullName>
        <ecNumber evidence="2">4.2.2.n1</ecNumber>
    </recommendedName>
    <alternativeName>
        <fullName evidence="5">Murein hydrolase A</fullName>
    </alternativeName>
</protein>